<gene>
    <name evidence="2" type="ordered locus">Fraau_0618</name>
</gene>
<keyword evidence="3" id="KW-1185">Reference proteome</keyword>
<evidence type="ECO:0000256" key="1">
    <source>
        <dbReference type="SAM" id="Phobius"/>
    </source>
</evidence>
<keyword evidence="1" id="KW-1133">Transmembrane helix</keyword>
<protein>
    <submittedName>
        <fullName evidence="2">Uncharacterized protein</fullName>
    </submittedName>
</protein>
<organism evidence="2 3">
    <name type="scientific">Frateuria aurantia (strain ATCC 33424 / DSM 6220 / KCTC 2777 / LMG 1558 / NBRC 3245 / NCIMB 13370)</name>
    <name type="common">Acetobacter aurantius</name>
    <dbReference type="NCBI Taxonomy" id="767434"/>
    <lineage>
        <taxon>Bacteria</taxon>
        <taxon>Pseudomonadati</taxon>
        <taxon>Pseudomonadota</taxon>
        <taxon>Gammaproteobacteria</taxon>
        <taxon>Lysobacterales</taxon>
        <taxon>Rhodanobacteraceae</taxon>
        <taxon>Frateuria</taxon>
    </lineage>
</organism>
<name>H8L5E0_FRAAD</name>
<feature type="transmembrane region" description="Helical" evidence="1">
    <location>
        <begin position="49"/>
        <end position="71"/>
    </location>
</feature>
<keyword evidence="1" id="KW-0812">Transmembrane</keyword>
<dbReference type="EMBL" id="CP003350">
    <property type="protein sequence ID" value="AFC85097.1"/>
    <property type="molecule type" value="Genomic_DNA"/>
</dbReference>
<reference evidence="2" key="1">
    <citation type="submission" date="2012-02" db="EMBL/GenBank/DDBJ databases">
        <title>The complete genome of Frateuria aurantia DSM 6220.</title>
        <authorList>
            <consortium name="US DOE Joint Genome Institute (JGI-PGF)"/>
            <person name="Lucas S."/>
            <person name="Copeland A."/>
            <person name="Lapidus A."/>
            <person name="Glavina del Rio T."/>
            <person name="Dalin E."/>
            <person name="Tice H."/>
            <person name="Bruce D."/>
            <person name="Goodwin L."/>
            <person name="Pitluck S."/>
            <person name="Peters L."/>
            <person name="Ovchinnikova G."/>
            <person name="Teshima H."/>
            <person name="Kyrpides N."/>
            <person name="Mavromatis K."/>
            <person name="Ivanova N."/>
            <person name="Brettin T."/>
            <person name="Detter J.C."/>
            <person name="Han C."/>
            <person name="Larimer F."/>
            <person name="Land M."/>
            <person name="Hauser L."/>
            <person name="Markowitz V."/>
            <person name="Cheng J.-F."/>
            <person name="Hugenholtz P."/>
            <person name="Woyke T."/>
            <person name="Wu D."/>
            <person name="Brambilla E."/>
            <person name="Klenk H.-P."/>
            <person name="Eisen J.A."/>
        </authorList>
    </citation>
    <scope>NUCLEOTIDE SEQUENCE</scope>
    <source>
        <strain evidence="2">DSM 6220</strain>
    </source>
</reference>
<dbReference type="KEGG" id="fau:Fraau_0618"/>
<evidence type="ECO:0000313" key="3">
    <source>
        <dbReference type="Proteomes" id="UP000005234"/>
    </source>
</evidence>
<dbReference type="AlphaFoldDB" id="H8L5E0"/>
<evidence type="ECO:0000313" key="2">
    <source>
        <dbReference type="EMBL" id="AFC85097.1"/>
    </source>
</evidence>
<proteinExistence type="predicted"/>
<dbReference type="HOGENOM" id="CLU_194341_0_0_6"/>
<accession>H8L5E0</accession>
<sequence>MKRMLSSLAALIVLGGLVFINTVNLLEAYGGGPPYYGRTTNMDKWASPLPWLMGIDATGLIIIIALLWLGWHRIVKRS</sequence>
<dbReference type="Proteomes" id="UP000005234">
    <property type="component" value="Chromosome"/>
</dbReference>
<dbReference type="RefSeq" id="WP_014402103.1">
    <property type="nucleotide sequence ID" value="NC_017033.1"/>
</dbReference>
<keyword evidence="1" id="KW-0472">Membrane</keyword>